<dbReference type="PROSITE" id="PS51331">
    <property type="entry name" value="THYX"/>
    <property type="match status" value="1"/>
</dbReference>
<accession>A0A0F9GPF8</accession>
<dbReference type="Gene3D" id="3.30.1360.170">
    <property type="match status" value="1"/>
</dbReference>
<dbReference type="GO" id="GO:0070402">
    <property type="term" value="F:NADPH binding"/>
    <property type="evidence" value="ECO:0007669"/>
    <property type="project" value="TreeGrafter"/>
</dbReference>
<dbReference type="GO" id="GO:0050660">
    <property type="term" value="F:flavin adenine dinucleotide binding"/>
    <property type="evidence" value="ECO:0007669"/>
    <property type="project" value="InterPro"/>
</dbReference>
<dbReference type="SUPFAM" id="SSF69796">
    <property type="entry name" value="Thymidylate synthase-complementing protein Thy1"/>
    <property type="match status" value="1"/>
</dbReference>
<evidence type="ECO:0008006" key="2">
    <source>
        <dbReference type="Google" id="ProtNLM"/>
    </source>
</evidence>
<sequence>MKIKTEPEVYIIGRPSFDYGNASIFLERNGLSNHMLEEMSGTDADNICEMSTRLCYLAFEKGRDSKAFFENIFEMEHTSTIEHANWTLIIAGVSRSFTHELVRHRAGFSYSQLSQRYVDESDVAFVMPPLIQDLGKDAQFYWEFNMKEALENYKTQIIVNIRHLKDSGLNKTERRKRAREAARSVLPNATETYIAVTANARAWNWFIKLRGGAGADREMQKVAAAVYEVLKHESEFLI</sequence>
<dbReference type="EMBL" id="LAZR01017359">
    <property type="protein sequence ID" value="KKM00755.1"/>
    <property type="molecule type" value="Genomic_DNA"/>
</dbReference>
<dbReference type="InterPro" id="IPR036098">
    <property type="entry name" value="Thymidylate_synthase_ThyX_sf"/>
</dbReference>
<dbReference type="CDD" id="cd20175">
    <property type="entry name" value="ThyX"/>
    <property type="match status" value="1"/>
</dbReference>
<protein>
    <recommendedName>
        <fullName evidence="2">Thymidylate synthase (FAD)</fullName>
    </recommendedName>
</protein>
<dbReference type="NCBIfam" id="TIGR02170">
    <property type="entry name" value="thyX"/>
    <property type="match status" value="1"/>
</dbReference>
<comment type="caution">
    <text evidence="1">The sequence shown here is derived from an EMBL/GenBank/DDBJ whole genome shotgun (WGS) entry which is preliminary data.</text>
</comment>
<dbReference type="Pfam" id="PF02511">
    <property type="entry name" value="Thy1"/>
    <property type="match status" value="1"/>
</dbReference>
<proteinExistence type="predicted"/>
<organism evidence="1">
    <name type="scientific">marine sediment metagenome</name>
    <dbReference type="NCBI Taxonomy" id="412755"/>
    <lineage>
        <taxon>unclassified sequences</taxon>
        <taxon>metagenomes</taxon>
        <taxon>ecological metagenomes</taxon>
    </lineage>
</organism>
<evidence type="ECO:0000313" key="1">
    <source>
        <dbReference type="EMBL" id="KKM00755.1"/>
    </source>
</evidence>
<dbReference type="GO" id="GO:0006231">
    <property type="term" value="P:dTMP biosynthetic process"/>
    <property type="evidence" value="ECO:0007669"/>
    <property type="project" value="InterPro"/>
</dbReference>
<gene>
    <name evidence="1" type="ORF">LCGC14_1801290</name>
</gene>
<name>A0A0F9GPF8_9ZZZZ</name>
<dbReference type="InterPro" id="IPR003669">
    <property type="entry name" value="Thymidylate_synthase_ThyX"/>
</dbReference>
<dbReference type="GO" id="GO:0050797">
    <property type="term" value="F:thymidylate synthase (FAD) activity"/>
    <property type="evidence" value="ECO:0007669"/>
    <property type="project" value="InterPro"/>
</dbReference>
<dbReference type="PANTHER" id="PTHR34934">
    <property type="entry name" value="FLAVIN-DEPENDENT THYMIDYLATE SYNTHASE"/>
    <property type="match status" value="1"/>
</dbReference>
<dbReference type="PANTHER" id="PTHR34934:SF1">
    <property type="entry name" value="FLAVIN-DEPENDENT THYMIDYLATE SYNTHASE"/>
    <property type="match status" value="1"/>
</dbReference>
<reference evidence="1" key="1">
    <citation type="journal article" date="2015" name="Nature">
        <title>Complex archaea that bridge the gap between prokaryotes and eukaryotes.</title>
        <authorList>
            <person name="Spang A."/>
            <person name="Saw J.H."/>
            <person name="Jorgensen S.L."/>
            <person name="Zaremba-Niedzwiedzka K."/>
            <person name="Martijn J."/>
            <person name="Lind A.E."/>
            <person name="van Eijk R."/>
            <person name="Schleper C."/>
            <person name="Guy L."/>
            <person name="Ettema T.J."/>
        </authorList>
    </citation>
    <scope>NUCLEOTIDE SEQUENCE</scope>
</reference>
<dbReference type="AlphaFoldDB" id="A0A0F9GPF8"/>
<dbReference type="GO" id="GO:0004799">
    <property type="term" value="F:thymidylate synthase activity"/>
    <property type="evidence" value="ECO:0007669"/>
    <property type="project" value="TreeGrafter"/>
</dbReference>